<evidence type="ECO:0000313" key="1">
    <source>
        <dbReference type="EMBL" id="MFG6076847.1"/>
    </source>
</evidence>
<accession>A0ABW7CL76</accession>
<comment type="caution">
    <text evidence="1">The sequence shown here is derived from an EMBL/GenBank/DDBJ whole genome shotgun (WGS) entry which is preliminary data.</text>
</comment>
<reference evidence="1 2" key="1">
    <citation type="submission" date="2024-07" db="EMBL/GenBank/DDBJ databases">
        <title>Novel bacterial strain Erwinia sp. OPT-41 promoting growth of various crops.</title>
        <authorList>
            <person name="Egorshina A."/>
            <person name="Lukyantsev M.A."/>
            <person name="Golubev S.N."/>
            <person name="Muratova A.Y."/>
            <person name="Bulygina E.A."/>
        </authorList>
    </citation>
    <scope>NUCLEOTIDE SEQUENCE [LARGE SCALE GENOMIC DNA]</scope>
    <source>
        <strain evidence="1 2">OPT-41</strain>
    </source>
</reference>
<dbReference type="Proteomes" id="UP001605250">
    <property type="component" value="Unassembled WGS sequence"/>
</dbReference>
<sequence length="214" mass="24265">MKWQVRYALENTNKRLGSMGSAEHVNGDAIRISIRNRPEILAVISESAEITIDIAVQYHEKYPDMDFLCGFRSECVWTGAAISFLTDANIGWGSSGTLSSALSDNNVNTASHKDYFFSYRLINQMKKYFRNIEREFDRVFTIVLNNGKKLRVGMLLEYEPTADAVRSFWDQFGPVDVIWNINPNGNPTKPALEAGHQLGCGVLKWAELKHLITR</sequence>
<gene>
    <name evidence="1" type="ORF">AB3U87_10810</name>
</gene>
<organism evidence="1 2">
    <name type="scientific">Erwinia plantamica</name>
    <dbReference type="NCBI Taxonomy" id="3237104"/>
    <lineage>
        <taxon>Bacteria</taxon>
        <taxon>Pseudomonadati</taxon>
        <taxon>Pseudomonadota</taxon>
        <taxon>Gammaproteobacteria</taxon>
        <taxon>Enterobacterales</taxon>
        <taxon>Erwiniaceae</taxon>
        <taxon>Erwinia</taxon>
    </lineage>
</organism>
<dbReference type="RefSeq" id="WP_394148949.1">
    <property type="nucleotide sequence ID" value="NZ_JBGCUC010000008.1"/>
</dbReference>
<name>A0ABW7CL76_9GAMM</name>
<protein>
    <submittedName>
        <fullName evidence="1">Uncharacterized protein</fullName>
    </submittedName>
</protein>
<proteinExistence type="predicted"/>
<dbReference type="EMBL" id="JBGCUC010000008">
    <property type="protein sequence ID" value="MFG6076847.1"/>
    <property type="molecule type" value="Genomic_DNA"/>
</dbReference>
<keyword evidence="2" id="KW-1185">Reference proteome</keyword>
<evidence type="ECO:0000313" key="2">
    <source>
        <dbReference type="Proteomes" id="UP001605250"/>
    </source>
</evidence>